<dbReference type="AlphaFoldDB" id="W6XS46"/>
<gene>
    <name evidence="2" type="ORF">COCCADRAFT_109965</name>
</gene>
<feature type="non-terminal residue" evidence="2">
    <location>
        <position position="1"/>
    </location>
</feature>
<feature type="transmembrane region" description="Helical" evidence="1">
    <location>
        <begin position="25"/>
        <end position="47"/>
    </location>
</feature>
<keyword evidence="1" id="KW-1133">Transmembrane helix</keyword>
<keyword evidence="3" id="KW-1185">Reference proteome</keyword>
<dbReference type="KEGG" id="bze:COCCADRAFT_109965"/>
<proteinExistence type="predicted"/>
<protein>
    <submittedName>
        <fullName evidence="2">Uncharacterized protein</fullName>
    </submittedName>
</protein>
<organism evidence="2 3">
    <name type="scientific">Cochliobolus carbonum (strain 26-R-13)</name>
    <name type="common">Maize leaf spot fungus</name>
    <name type="synonym">Bipolaris zeicola</name>
    <dbReference type="NCBI Taxonomy" id="930089"/>
    <lineage>
        <taxon>Eukaryota</taxon>
        <taxon>Fungi</taxon>
        <taxon>Dikarya</taxon>
        <taxon>Ascomycota</taxon>
        <taxon>Pezizomycotina</taxon>
        <taxon>Dothideomycetes</taxon>
        <taxon>Pleosporomycetidae</taxon>
        <taxon>Pleosporales</taxon>
        <taxon>Pleosporineae</taxon>
        <taxon>Pleosporaceae</taxon>
        <taxon>Bipolaris</taxon>
    </lineage>
</organism>
<name>W6XS46_COCC2</name>
<sequence>VQPGIYKQFTSGLVVRWVTTSESPLSYVFAILFLRFFFYSPGCHVCVTWHHSVILMRIC</sequence>
<evidence type="ECO:0000313" key="2">
    <source>
        <dbReference type="EMBL" id="EUC28135.1"/>
    </source>
</evidence>
<reference evidence="2 3" key="1">
    <citation type="journal article" date="2013" name="PLoS Genet.">
        <title>Comparative genome structure, secondary metabolite, and effector coding capacity across Cochliobolus pathogens.</title>
        <authorList>
            <person name="Condon B.J."/>
            <person name="Leng Y."/>
            <person name="Wu D."/>
            <person name="Bushley K.E."/>
            <person name="Ohm R.A."/>
            <person name="Otillar R."/>
            <person name="Martin J."/>
            <person name="Schackwitz W."/>
            <person name="Grimwood J."/>
            <person name="MohdZainudin N."/>
            <person name="Xue C."/>
            <person name="Wang R."/>
            <person name="Manning V.A."/>
            <person name="Dhillon B."/>
            <person name="Tu Z.J."/>
            <person name="Steffenson B.J."/>
            <person name="Salamov A."/>
            <person name="Sun H."/>
            <person name="Lowry S."/>
            <person name="LaButti K."/>
            <person name="Han J."/>
            <person name="Copeland A."/>
            <person name="Lindquist E."/>
            <person name="Barry K."/>
            <person name="Schmutz J."/>
            <person name="Baker S.E."/>
            <person name="Ciuffetti L.M."/>
            <person name="Grigoriev I.V."/>
            <person name="Zhong S."/>
            <person name="Turgeon B.G."/>
        </authorList>
    </citation>
    <scope>NUCLEOTIDE SEQUENCE [LARGE SCALE GENOMIC DNA]</scope>
    <source>
        <strain evidence="2 3">26-R-13</strain>
    </source>
</reference>
<evidence type="ECO:0000313" key="3">
    <source>
        <dbReference type="Proteomes" id="UP000053841"/>
    </source>
</evidence>
<keyword evidence="1" id="KW-0812">Transmembrane</keyword>
<evidence type="ECO:0000256" key="1">
    <source>
        <dbReference type="SAM" id="Phobius"/>
    </source>
</evidence>
<keyword evidence="1" id="KW-0472">Membrane</keyword>
<dbReference type="OrthoDB" id="3782835at2759"/>
<dbReference type="HOGENOM" id="CLU_2967155_0_0_1"/>
<dbReference type="Proteomes" id="UP000053841">
    <property type="component" value="Unassembled WGS sequence"/>
</dbReference>
<dbReference type="EMBL" id="KI964840">
    <property type="protein sequence ID" value="EUC28135.1"/>
    <property type="molecule type" value="Genomic_DNA"/>
</dbReference>
<accession>W6XS46</accession>